<dbReference type="AlphaFoldDB" id="A0A0J5VWU7"/>
<reference evidence="8 9" key="1">
    <citation type="submission" date="2015-05" db="EMBL/GenBank/DDBJ databases">
        <title>Draft genome of Burkholderia cepacia LK29.</title>
        <authorList>
            <person name="Chan X.Y."/>
        </authorList>
    </citation>
    <scope>NUCLEOTIDE SEQUENCE [LARGE SCALE GENOMIC DNA]</scope>
    <source>
        <strain evidence="8 9">LK29</strain>
    </source>
</reference>
<dbReference type="PATRIC" id="fig|292.27.peg.979"/>
<evidence type="ECO:0000256" key="4">
    <source>
        <dbReference type="ARBA" id="ARBA00022692"/>
    </source>
</evidence>
<evidence type="ECO:0008006" key="10">
    <source>
        <dbReference type="Google" id="ProtNLM"/>
    </source>
</evidence>
<organism evidence="8 9">
    <name type="scientific">Burkholderia cepacia</name>
    <name type="common">Pseudomonas cepacia</name>
    <dbReference type="NCBI Taxonomy" id="292"/>
    <lineage>
        <taxon>Bacteria</taxon>
        <taxon>Pseudomonadati</taxon>
        <taxon>Pseudomonadota</taxon>
        <taxon>Betaproteobacteria</taxon>
        <taxon>Burkholderiales</taxon>
        <taxon>Burkholderiaceae</taxon>
        <taxon>Burkholderia</taxon>
        <taxon>Burkholderia cepacia complex</taxon>
    </lineage>
</organism>
<comment type="subcellular location">
    <subcellularLocation>
        <location evidence="1 7">Cell membrane</location>
        <topology evidence="1 7">Multi-pass membrane protein</topology>
    </subcellularLocation>
</comment>
<dbReference type="PANTHER" id="PTHR30065:SF1">
    <property type="entry name" value="SURFACE PRESENTATION OF ANTIGENS PROTEIN SPAR"/>
    <property type="match status" value="1"/>
</dbReference>
<evidence type="ECO:0000313" key="9">
    <source>
        <dbReference type="Proteomes" id="UP000036338"/>
    </source>
</evidence>
<feature type="transmembrane region" description="Helical" evidence="7">
    <location>
        <begin position="155"/>
        <end position="174"/>
    </location>
</feature>
<evidence type="ECO:0000256" key="1">
    <source>
        <dbReference type="ARBA" id="ARBA00004651"/>
    </source>
</evidence>
<accession>A0A0J5VWU7</accession>
<feature type="transmembrane region" description="Helical" evidence="7">
    <location>
        <begin position="208"/>
        <end position="230"/>
    </location>
</feature>
<dbReference type="EMBL" id="LDWR01000122">
    <property type="protein sequence ID" value="KML40111.1"/>
    <property type="molecule type" value="Genomic_DNA"/>
</dbReference>
<name>A0A0J5VWU7_BURCE</name>
<sequence length="254" mass="27569">MLTYDILTWTGWLALGFVRISPVFYLLPFLNSDVLTGSVRNALIALVVIGLMPFHGDALPAVTGHIPFYSGLIVREFIVGILLGLMLGVPFWAFHALGCIIDNQRGATISSSMDPANGVETSELAGFLNVFSAAIYLQRDGLVLMMRTLADSYRIMPLTGEFHLALYPVLTLIGETVWNGAVLASPVLITLLLTETVLGLLSRFAPQLNAFSVSMTVKSLIAIFVMLLYFGPELPHRMMALAAPPSLARWITGG</sequence>
<feature type="transmembrane region" description="Helical" evidence="7">
    <location>
        <begin position="6"/>
        <end position="27"/>
    </location>
</feature>
<dbReference type="GO" id="GO:0005886">
    <property type="term" value="C:plasma membrane"/>
    <property type="evidence" value="ECO:0007669"/>
    <property type="project" value="UniProtKB-SubCell"/>
</dbReference>
<evidence type="ECO:0000256" key="3">
    <source>
        <dbReference type="ARBA" id="ARBA00022475"/>
    </source>
</evidence>
<gene>
    <name evidence="8" type="ORF">VL15_38280</name>
</gene>
<proteinExistence type="inferred from homology"/>
<feature type="transmembrane region" description="Helical" evidence="7">
    <location>
        <begin position="180"/>
        <end position="201"/>
    </location>
</feature>
<evidence type="ECO:0000313" key="8">
    <source>
        <dbReference type="EMBL" id="KML40111.1"/>
    </source>
</evidence>
<dbReference type="NCBIfam" id="TIGR01401">
    <property type="entry name" value="fliR_like_III"/>
    <property type="match status" value="1"/>
</dbReference>
<feature type="transmembrane region" description="Helical" evidence="7">
    <location>
        <begin position="68"/>
        <end position="94"/>
    </location>
</feature>
<feature type="transmembrane region" description="Helical" evidence="7">
    <location>
        <begin position="39"/>
        <end position="56"/>
    </location>
</feature>
<dbReference type="Pfam" id="PF01311">
    <property type="entry name" value="Bac_export_1"/>
    <property type="match status" value="1"/>
</dbReference>
<evidence type="ECO:0000256" key="2">
    <source>
        <dbReference type="ARBA" id="ARBA00009772"/>
    </source>
</evidence>
<dbReference type="PRINTS" id="PR00953">
    <property type="entry name" value="TYPE3IMRPROT"/>
</dbReference>
<keyword evidence="5 7" id="KW-1133">Transmembrane helix</keyword>
<dbReference type="GO" id="GO:0006605">
    <property type="term" value="P:protein targeting"/>
    <property type="evidence" value="ECO:0007669"/>
    <property type="project" value="UniProtKB-UniRule"/>
</dbReference>
<comment type="caution">
    <text evidence="8">The sequence shown here is derived from an EMBL/GenBank/DDBJ whole genome shotgun (WGS) entry which is preliminary data.</text>
</comment>
<keyword evidence="4 7" id="KW-0812">Transmembrane</keyword>
<dbReference type="Proteomes" id="UP000036338">
    <property type="component" value="Unassembled WGS sequence"/>
</dbReference>
<protein>
    <recommendedName>
        <fullName evidence="10">EscT/YscT/HrcT family type III secretion system export apparatus protein</fullName>
    </recommendedName>
</protein>
<keyword evidence="3 7" id="KW-1003">Cell membrane</keyword>
<dbReference type="InterPro" id="IPR002010">
    <property type="entry name" value="T3SS_IM_R"/>
</dbReference>
<evidence type="ECO:0000256" key="6">
    <source>
        <dbReference type="ARBA" id="ARBA00023136"/>
    </source>
</evidence>
<evidence type="ECO:0000256" key="7">
    <source>
        <dbReference type="RuleBase" id="RU362072"/>
    </source>
</evidence>
<keyword evidence="6 7" id="KW-0472">Membrane</keyword>
<evidence type="ECO:0000256" key="5">
    <source>
        <dbReference type="ARBA" id="ARBA00022989"/>
    </source>
</evidence>
<dbReference type="InterPro" id="IPR006304">
    <property type="entry name" value="T3SS_SpaR/YscT"/>
</dbReference>
<comment type="similarity">
    <text evidence="2 7">Belongs to the FliR/MopE/SpaR family.</text>
</comment>
<dbReference type="RefSeq" id="WP_048252083.1">
    <property type="nucleotide sequence ID" value="NZ_LDWR01000122.1"/>
</dbReference>
<dbReference type="PANTHER" id="PTHR30065">
    <property type="entry name" value="FLAGELLAR BIOSYNTHETIC PROTEIN FLIR"/>
    <property type="match status" value="1"/>
</dbReference>